<evidence type="ECO:0000313" key="1">
    <source>
        <dbReference type="Ensembl" id="ENSSANP00000023836.1"/>
    </source>
</evidence>
<dbReference type="Proteomes" id="UP000472260">
    <property type="component" value="Unassembled WGS sequence"/>
</dbReference>
<proteinExistence type="predicted"/>
<evidence type="ECO:0000313" key="2">
    <source>
        <dbReference type="Proteomes" id="UP000472260"/>
    </source>
</evidence>
<dbReference type="Ensembl" id="ENSSANT00000025401.1">
    <property type="protein sequence ID" value="ENSSANP00000023836.1"/>
    <property type="gene ID" value="ENSSANG00000012275.1"/>
</dbReference>
<reference evidence="1" key="1">
    <citation type="submission" date="2025-08" db="UniProtKB">
        <authorList>
            <consortium name="Ensembl"/>
        </authorList>
    </citation>
    <scope>IDENTIFICATION</scope>
</reference>
<organism evidence="1 2">
    <name type="scientific">Sinocyclocheilus anshuiensis</name>
    <dbReference type="NCBI Taxonomy" id="1608454"/>
    <lineage>
        <taxon>Eukaryota</taxon>
        <taxon>Metazoa</taxon>
        <taxon>Chordata</taxon>
        <taxon>Craniata</taxon>
        <taxon>Vertebrata</taxon>
        <taxon>Euteleostomi</taxon>
        <taxon>Actinopterygii</taxon>
        <taxon>Neopterygii</taxon>
        <taxon>Teleostei</taxon>
        <taxon>Ostariophysi</taxon>
        <taxon>Cypriniformes</taxon>
        <taxon>Cyprinidae</taxon>
        <taxon>Cyprininae</taxon>
        <taxon>Sinocyclocheilus</taxon>
    </lineage>
</organism>
<sequence>ALCLTSSNPLPTSAPDNTGVRLCSMDTKVKVLNLGGIVAGLHLKPVTDSYMEWAKDHASSLWERVKSRVTTFRSSQDQ</sequence>
<dbReference type="AlphaFoldDB" id="A0A671LZR9"/>
<keyword evidence="2" id="KW-1185">Reference proteome</keyword>
<accession>A0A671LZR9</accession>
<reference evidence="1" key="2">
    <citation type="submission" date="2025-09" db="UniProtKB">
        <authorList>
            <consortium name="Ensembl"/>
        </authorList>
    </citation>
    <scope>IDENTIFICATION</scope>
</reference>
<name>A0A671LZR9_9TELE</name>
<protein>
    <submittedName>
        <fullName evidence="1">Apolipoprotein C-IV</fullName>
    </submittedName>
</protein>